<sequence>MNFSLYKKIFDKVEGEINEMYNAKESALRALSLKYETDIPSLERMCYIMEEVLMKNKSDAVVYAGFQKRSRAKAIWERYLKIADNVKKIYLFGEPDLELKNHSNIEFINISKDDELYKEWFLVIDKKMGKSMMVAYDLDGFGKYSDEKMRKFKGAKTTDPKVVSLASEYLNDFLNK</sequence>
<feature type="domain" description="DICT" evidence="1">
    <location>
        <begin position="40"/>
        <end position="136"/>
    </location>
</feature>
<evidence type="ECO:0000313" key="3">
    <source>
        <dbReference type="Proteomes" id="UP000245921"/>
    </source>
</evidence>
<evidence type="ECO:0000259" key="1">
    <source>
        <dbReference type="Pfam" id="PF10069"/>
    </source>
</evidence>
<protein>
    <submittedName>
        <fullName evidence="2">Diguanylate cyclase/two-component system sensory protein</fullName>
    </submittedName>
</protein>
<accession>A0AA45C7V9</accession>
<organism evidence="2 3">
    <name type="scientific">Oceanotoga teriensis</name>
    <dbReference type="NCBI Taxonomy" id="515440"/>
    <lineage>
        <taxon>Bacteria</taxon>
        <taxon>Thermotogati</taxon>
        <taxon>Thermotogota</taxon>
        <taxon>Thermotogae</taxon>
        <taxon>Petrotogales</taxon>
        <taxon>Petrotogaceae</taxon>
        <taxon>Oceanotoga</taxon>
    </lineage>
</organism>
<dbReference type="Pfam" id="PF10069">
    <property type="entry name" value="DICT"/>
    <property type="match status" value="1"/>
</dbReference>
<comment type="caution">
    <text evidence="2">The sequence shown here is derived from an EMBL/GenBank/DDBJ whole genome shotgun (WGS) entry which is preliminary data.</text>
</comment>
<dbReference type="AlphaFoldDB" id="A0AA45C7V9"/>
<dbReference type="RefSeq" id="WP_109604141.1">
    <property type="nucleotide sequence ID" value="NZ_QGGI01000004.1"/>
</dbReference>
<dbReference type="InterPro" id="IPR019278">
    <property type="entry name" value="DICT_dom"/>
</dbReference>
<name>A0AA45C7V9_9BACT</name>
<proteinExistence type="predicted"/>
<evidence type="ECO:0000313" key="2">
    <source>
        <dbReference type="EMBL" id="PWJ95599.1"/>
    </source>
</evidence>
<reference evidence="2 3" key="1">
    <citation type="submission" date="2018-05" db="EMBL/GenBank/DDBJ databases">
        <title>Genomic Encyclopedia of Type Strains, Phase IV (KMG-IV): sequencing the most valuable type-strain genomes for metagenomic binning, comparative biology and taxonomic classification.</title>
        <authorList>
            <person name="Goeker M."/>
        </authorList>
    </citation>
    <scope>NUCLEOTIDE SEQUENCE [LARGE SCALE GENOMIC DNA]</scope>
    <source>
        <strain evidence="2 3">DSM 24906</strain>
    </source>
</reference>
<keyword evidence="3" id="KW-1185">Reference proteome</keyword>
<dbReference type="EMBL" id="QGGI01000004">
    <property type="protein sequence ID" value="PWJ95599.1"/>
    <property type="molecule type" value="Genomic_DNA"/>
</dbReference>
<gene>
    <name evidence="2" type="ORF">C7380_10413</name>
</gene>
<dbReference type="Proteomes" id="UP000245921">
    <property type="component" value="Unassembled WGS sequence"/>
</dbReference>